<dbReference type="Pfam" id="PF04777">
    <property type="entry name" value="Evr1_Alr"/>
    <property type="match status" value="1"/>
</dbReference>
<keyword evidence="2 6" id="KW-0285">Flavoprotein</keyword>
<evidence type="ECO:0000256" key="1">
    <source>
        <dbReference type="ARBA" id="ARBA00001974"/>
    </source>
</evidence>
<dbReference type="OMA" id="FALWMCQ"/>
<evidence type="ECO:0000256" key="4">
    <source>
        <dbReference type="ARBA" id="ARBA00023002"/>
    </source>
</evidence>
<dbReference type="FunCoup" id="A0A066W6M2">
    <property type="interactions" value="227"/>
</dbReference>
<protein>
    <recommendedName>
        <fullName evidence="6">Sulfhydryl oxidase</fullName>
        <ecNumber evidence="6">1.8.3.2</ecNumber>
    </recommendedName>
</protein>
<dbReference type="InterPro" id="IPR017905">
    <property type="entry name" value="ERV/ALR_sulphydryl_oxidase"/>
</dbReference>
<comment type="catalytic activity">
    <reaction evidence="6">
        <text>2 R'C(R)SH + O2 = R'C(R)S-S(R)CR' + H2O2</text>
        <dbReference type="Rhea" id="RHEA:17357"/>
        <dbReference type="ChEBI" id="CHEBI:15379"/>
        <dbReference type="ChEBI" id="CHEBI:16240"/>
        <dbReference type="ChEBI" id="CHEBI:16520"/>
        <dbReference type="ChEBI" id="CHEBI:17412"/>
        <dbReference type="EC" id="1.8.3.2"/>
    </reaction>
</comment>
<dbReference type="InterPro" id="IPR039799">
    <property type="entry name" value="ALR/ERV"/>
</dbReference>
<dbReference type="FunFam" id="1.20.120.310:FF:000002">
    <property type="entry name" value="Sulfhydryl oxidase"/>
    <property type="match status" value="1"/>
</dbReference>
<comment type="cofactor">
    <cofactor evidence="1 6">
        <name>FAD</name>
        <dbReference type="ChEBI" id="CHEBI:57692"/>
    </cofactor>
</comment>
<dbReference type="PROSITE" id="PS51324">
    <property type="entry name" value="ERV_ALR"/>
    <property type="match status" value="1"/>
</dbReference>
<dbReference type="GO" id="GO:0050660">
    <property type="term" value="F:flavin adenine dinucleotide binding"/>
    <property type="evidence" value="ECO:0007669"/>
    <property type="project" value="TreeGrafter"/>
</dbReference>
<dbReference type="InParanoid" id="A0A066W6M2"/>
<dbReference type="STRING" id="1037660.A0A066W6M2"/>
<evidence type="ECO:0000256" key="2">
    <source>
        <dbReference type="ARBA" id="ARBA00022630"/>
    </source>
</evidence>
<comment type="caution">
    <text evidence="8">The sequence shown here is derived from an EMBL/GenBank/DDBJ whole genome shotgun (WGS) entry which is preliminary data.</text>
</comment>
<dbReference type="GO" id="GO:0005739">
    <property type="term" value="C:mitochondrion"/>
    <property type="evidence" value="ECO:0007669"/>
    <property type="project" value="TreeGrafter"/>
</dbReference>
<dbReference type="GeneID" id="25262183"/>
<dbReference type="AlphaFoldDB" id="A0A066W6M2"/>
<accession>A0A066W6M2</accession>
<evidence type="ECO:0000313" key="9">
    <source>
        <dbReference type="Proteomes" id="UP000027361"/>
    </source>
</evidence>
<dbReference type="RefSeq" id="XP_013244046.1">
    <property type="nucleotide sequence ID" value="XM_013388592.1"/>
</dbReference>
<reference evidence="8 9" key="1">
    <citation type="submission" date="2014-05" db="EMBL/GenBank/DDBJ databases">
        <title>Draft genome sequence of a rare smut relative, Tilletiaria anomala UBC 951.</title>
        <authorList>
            <consortium name="DOE Joint Genome Institute"/>
            <person name="Toome M."/>
            <person name="Kuo A."/>
            <person name="Henrissat B."/>
            <person name="Lipzen A."/>
            <person name="Tritt A."/>
            <person name="Yoshinaga Y."/>
            <person name="Zane M."/>
            <person name="Barry K."/>
            <person name="Grigoriev I.V."/>
            <person name="Spatafora J.W."/>
            <person name="Aimea M.C."/>
        </authorList>
    </citation>
    <scope>NUCLEOTIDE SEQUENCE [LARGE SCALE GENOMIC DNA]</scope>
    <source>
        <strain evidence="8 9">UBC 951</strain>
    </source>
</reference>
<dbReference type="Gene3D" id="1.20.120.310">
    <property type="entry name" value="ERV/ALR sulfhydryl oxidase domain"/>
    <property type="match status" value="1"/>
</dbReference>
<name>A0A066W6M2_TILAU</name>
<dbReference type="OrthoDB" id="59470at2759"/>
<sequence length="118" mass="13410">DAIMGKMDNATAKAQLGRATWHFLHTMTLRFPETPTKAQSEQLKDFITLFSHLYPCGECASHFQLLLQRYPPQVRSRKHASLWLCSVHNKVNERLGKPNFDCGKLDQTYDCGCGIDAI</sequence>
<feature type="domain" description="ERV/ALR sulfhydryl oxidase" evidence="7">
    <location>
        <begin position="9"/>
        <end position="109"/>
    </location>
</feature>
<evidence type="ECO:0000313" key="8">
    <source>
        <dbReference type="EMBL" id="KDN48198.1"/>
    </source>
</evidence>
<dbReference type="EMBL" id="JMSN01000026">
    <property type="protein sequence ID" value="KDN48198.1"/>
    <property type="molecule type" value="Genomic_DNA"/>
</dbReference>
<feature type="non-terminal residue" evidence="8">
    <location>
        <position position="118"/>
    </location>
</feature>
<gene>
    <name evidence="8" type="ORF">K437DRAFT_218372</name>
</gene>
<dbReference type="EC" id="1.8.3.2" evidence="6"/>
<evidence type="ECO:0000259" key="7">
    <source>
        <dbReference type="PROSITE" id="PS51324"/>
    </source>
</evidence>
<dbReference type="Proteomes" id="UP000027361">
    <property type="component" value="Unassembled WGS sequence"/>
</dbReference>
<keyword evidence="9" id="KW-1185">Reference proteome</keyword>
<dbReference type="GO" id="GO:0016971">
    <property type="term" value="F:flavin-dependent sulfhydryl oxidase activity"/>
    <property type="evidence" value="ECO:0007669"/>
    <property type="project" value="InterPro"/>
</dbReference>
<dbReference type="PANTHER" id="PTHR12645">
    <property type="entry name" value="ALR/ERV"/>
    <property type="match status" value="1"/>
</dbReference>
<keyword evidence="5" id="KW-1015">Disulfide bond</keyword>
<dbReference type="HOGENOM" id="CLU_070631_3_1_1"/>
<keyword evidence="3 6" id="KW-0274">FAD</keyword>
<evidence type="ECO:0000256" key="5">
    <source>
        <dbReference type="ARBA" id="ARBA00023157"/>
    </source>
</evidence>
<dbReference type="PANTHER" id="PTHR12645:SF1">
    <property type="entry name" value="FAD-LINKED SULFHYDRYL OXIDASE ERV2"/>
    <property type="match status" value="1"/>
</dbReference>
<evidence type="ECO:0000256" key="6">
    <source>
        <dbReference type="RuleBase" id="RU371123"/>
    </source>
</evidence>
<feature type="non-terminal residue" evidence="8">
    <location>
        <position position="1"/>
    </location>
</feature>
<organism evidence="8 9">
    <name type="scientific">Tilletiaria anomala (strain ATCC 24038 / CBS 436.72 / UBC 951)</name>
    <dbReference type="NCBI Taxonomy" id="1037660"/>
    <lineage>
        <taxon>Eukaryota</taxon>
        <taxon>Fungi</taxon>
        <taxon>Dikarya</taxon>
        <taxon>Basidiomycota</taxon>
        <taxon>Ustilaginomycotina</taxon>
        <taxon>Exobasidiomycetes</taxon>
        <taxon>Georgefischeriales</taxon>
        <taxon>Tilletiariaceae</taxon>
        <taxon>Tilletiaria</taxon>
    </lineage>
</organism>
<dbReference type="SUPFAM" id="SSF69000">
    <property type="entry name" value="FAD-dependent thiol oxidase"/>
    <property type="match status" value="1"/>
</dbReference>
<proteinExistence type="predicted"/>
<evidence type="ECO:0000256" key="3">
    <source>
        <dbReference type="ARBA" id="ARBA00022827"/>
    </source>
</evidence>
<dbReference type="InterPro" id="IPR036774">
    <property type="entry name" value="ERV/ALR_sulphydryl_oxid_sf"/>
</dbReference>
<keyword evidence="4 6" id="KW-0560">Oxidoreductase</keyword>